<accession>A0A6G7XF43</accession>
<evidence type="ECO:0000313" key="3">
    <source>
        <dbReference type="Proteomes" id="UP000502677"/>
    </source>
</evidence>
<dbReference type="InterPro" id="IPR006311">
    <property type="entry name" value="TAT_signal"/>
</dbReference>
<evidence type="ECO:0000313" key="2">
    <source>
        <dbReference type="EMBL" id="QIK63017.1"/>
    </source>
</evidence>
<name>A0A6G7XF43_9MICO</name>
<dbReference type="PROSITE" id="PS51318">
    <property type="entry name" value="TAT"/>
    <property type="match status" value="1"/>
</dbReference>
<dbReference type="RefSeq" id="WP_166290640.1">
    <property type="nucleotide sequence ID" value="NZ_CP049863.1"/>
</dbReference>
<dbReference type="KEGG" id="lvi:G7068_07270"/>
<dbReference type="EMBL" id="CP049863">
    <property type="protein sequence ID" value="QIK63017.1"/>
    <property type="molecule type" value="Genomic_DNA"/>
</dbReference>
<dbReference type="AlphaFoldDB" id="A0A6G7XF43"/>
<evidence type="ECO:0000256" key="1">
    <source>
        <dbReference type="SAM" id="MobiDB-lite"/>
    </source>
</evidence>
<organism evidence="2 3">
    <name type="scientific">Leucobacter viscericola</name>
    <dbReference type="NCBI Taxonomy" id="2714935"/>
    <lineage>
        <taxon>Bacteria</taxon>
        <taxon>Bacillati</taxon>
        <taxon>Actinomycetota</taxon>
        <taxon>Actinomycetes</taxon>
        <taxon>Micrococcales</taxon>
        <taxon>Microbacteriaceae</taxon>
        <taxon>Leucobacter</taxon>
    </lineage>
</organism>
<feature type="compositionally biased region" description="Basic and acidic residues" evidence="1">
    <location>
        <begin position="13"/>
        <end position="22"/>
    </location>
</feature>
<keyword evidence="3" id="KW-1185">Reference proteome</keyword>
<proteinExistence type="predicted"/>
<dbReference type="Proteomes" id="UP000502677">
    <property type="component" value="Chromosome"/>
</dbReference>
<feature type="region of interest" description="Disordered" evidence="1">
    <location>
        <begin position="1"/>
        <end position="22"/>
    </location>
</feature>
<reference evidence="2 3" key="1">
    <citation type="submission" date="2020-03" db="EMBL/GenBank/DDBJ databases">
        <title>Leucobacter sp. nov., isolated from beetles.</title>
        <authorList>
            <person name="Hyun D.-W."/>
            <person name="Bae J.-W."/>
        </authorList>
    </citation>
    <scope>NUCLEOTIDE SEQUENCE [LARGE SCALE GENOMIC DNA]</scope>
    <source>
        <strain evidence="2 3">HDW9C</strain>
    </source>
</reference>
<protein>
    <submittedName>
        <fullName evidence="2">Uncharacterized protein</fullName>
    </submittedName>
</protein>
<sequence length="224" mass="24225">MTKKRGTENGNDSSKREKVESISRRHTFALATSGVIAAGLVAAPVSRAEATETASPEEERLAALESAVQGVSSQVDAIQSIGVTNDDVFFSANIAGTGNKGVHVIQPDWSHYNPFFVAPYPLRITSATLAFTTFSDQEIKAQRNVLLALRRFRNGAGAQIVERDLYFGRPAAYSAFPLDGAVWNETSRSLDTGDVVAFGLSLATNLKFPLHYPVTITLKYARTT</sequence>
<gene>
    <name evidence="2" type="ORF">G7068_07270</name>
</gene>